<dbReference type="Proteomes" id="UP000654370">
    <property type="component" value="Unassembled WGS sequence"/>
</dbReference>
<dbReference type="InterPro" id="IPR052110">
    <property type="entry name" value="MCFD2-like"/>
</dbReference>
<keyword evidence="3" id="KW-0106">Calcium</keyword>
<evidence type="ECO:0000259" key="5">
    <source>
        <dbReference type="PROSITE" id="PS50222"/>
    </source>
</evidence>
<accession>A0A8H7PIN7</accession>
<organism evidence="6 7">
    <name type="scientific">Mortierella isabellina</name>
    <name type="common">Filamentous fungus</name>
    <name type="synonym">Umbelopsis isabellina</name>
    <dbReference type="NCBI Taxonomy" id="91625"/>
    <lineage>
        <taxon>Eukaryota</taxon>
        <taxon>Fungi</taxon>
        <taxon>Fungi incertae sedis</taxon>
        <taxon>Mucoromycota</taxon>
        <taxon>Mucoromycotina</taxon>
        <taxon>Umbelopsidomycetes</taxon>
        <taxon>Umbelopsidales</taxon>
        <taxon>Umbelopsidaceae</taxon>
        <taxon>Umbelopsis</taxon>
    </lineage>
</organism>
<dbReference type="OrthoDB" id="289247at2759"/>
<evidence type="ECO:0000313" key="7">
    <source>
        <dbReference type="Proteomes" id="UP000654370"/>
    </source>
</evidence>
<feature type="domain" description="EF-hand" evidence="5">
    <location>
        <begin position="62"/>
        <end position="97"/>
    </location>
</feature>
<comment type="caution">
    <text evidence="6">The sequence shown here is derived from an EMBL/GenBank/DDBJ whole genome shotgun (WGS) entry which is preliminary data.</text>
</comment>
<feature type="domain" description="EF-hand" evidence="5">
    <location>
        <begin position="108"/>
        <end position="143"/>
    </location>
</feature>
<gene>
    <name evidence="6" type="ORF">INT43_004297</name>
</gene>
<dbReference type="PROSITE" id="PS50222">
    <property type="entry name" value="EF_HAND_2"/>
    <property type="match status" value="2"/>
</dbReference>
<dbReference type="InterPro" id="IPR018247">
    <property type="entry name" value="EF_Hand_1_Ca_BS"/>
</dbReference>
<proteinExistence type="predicted"/>
<dbReference type="AlphaFoldDB" id="A0A8H7PIN7"/>
<dbReference type="PROSITE" id="PS00018">
    <property type="entry name" value="EF_HAND_1"/>
    <property type="match status" value="2"/>
</dbReference>
<dbReference type="InterPro" id="IPR011992">
    <property type="entry name" value="EF-hand-dom_pair"/>
</dbReference>
<dbReference type="EMBL" id="JAEPQZ010000013">
    <property type="protein sequence ID" value="KAG2174274.1"/>
    <property type="molecule type" value="Genomic_DNA"/>
</dbReference>
<sequence length="143" mass="16403">MHSILPVLLIAYLVVLVAASGPGSHRYQMPHSNYGDEKQNQEHIKEHLKDLPVDEAKLENLDEKDTLFYLFSMHDYNKDGFLDGHELRAAFTDFEHDEDVSELISLDEVTDMVDHVLEEDDLNGDGLISWEEYLESQTYHGAV</sequence>
<dbReference type="PANTHER" id="PTHR23104:SF1">
    <property type="entry name" value="EF-HAND DOMAIN-CONTAINING PROTEIN"/>
    <property type="match status" value="1"/>
</dbReference>
<keyword evidence="1 4" id="KW-0732">Signal</keyword>
<keyword evidence="2" id="KW-0677">Repeat</keyword>
<evidence type="ECO:0000256" key="2">
    <source>
        <dbReference type="ARBA" id="ARBA00022737"/>
    </source>
</evidence>
<reference evidence="6" key="1">
    <citation type="submission" date="2020-12" db="EMBL/GenBank/DDBJ databases">
        <title>Metabolic potential, ecology and presence of endohyphal bacteria is reflected in genomic diversity of Mucoromycotina.</title>
        <authorList>
            <person name="Muszewska A."/>
            <person name="Okrasinska A."/>
            <person name="Steczkiewicz K."/>
            <person name="Drgas O."/>
            <person name="Orlowska M."/>
            <person name="Perlinska-Lenart U."/>
            <person name="Aleksandrzak-Piekarczyk T."/>
            <person name="Szatraj K."/>
            <person name="Zielenkiewicz U."/>
            <person name="Pilsyk S."/>
            <person name="Malc E."/>
            <person name="Mieczkowski P."/>
            <person name="Kruszewska J.S."/>
            <person name="Biernat P."/>
            <person name="Pawlowska J."/>
        </authorList>
    </citation>
    <scope>NUCLEOTIDE SEQUENCE</scope>
    <source>
        <strain evidence="6">WA0000067209</strain>
    </source>
</reference>
<evidence type="ECO:0000256" key="3">
    <source>
        <dbReference type="ARBA" id="ARBA00022837"/>
    </source>
</evidence>
<keyword evidence="7" id="KW-1185">Reference proteome</keyword>
<dbReference type="GO" id="GO:0005509">
    <property type="term" value="F:calcium ion binding"/>
    <property type="evidence" value="ECO:0007669"/>
    <property type="project" value="InterPro"/>
</dbReference>
<dbReference type="SUPFAM" id="SSF47473">
    <property type="entry name" value="EF-hand"/>
    <property type="match status" value="1"/>
</dbReference>
<feature type="chain" id="PRO_5034218824" description="EF-hand domain-containing protein" evidence="4">
    <location>
        <begin position="20"/>
        <end position="143"/>
    </location>
</feature>
<name>A0A8H7PIN7_MORIS</name>
<dbReference type="InterPro" id="IPR002048">
    <property type="entry name" value="EF_hand_dom"/>
</dbReference>
<evidence type="ECO:0000313" key="6">
    <source>
        <dbReference type="EMBL" id="KAG2174274.1"/>
    </source>
</evidence>
<feature type="signal peptide" evidence="4">
    <location>
        <begin position="1"/>
        <end position="19"/>
    </location>
</feature>
<dbReference type="Gene3D" id="1.10.238.10">
    <property type="entry name" value="EF-hand"/>
    <property type="match status" value="1"/>
</dbReference>
<protein>
    <recommendedName>
        <fullName evidence="5">EF-hand domain-containing protein</fullName>
    </recommendedName>
</protein>
<evidence type="ECO:0000256" key="4">
    <source>
        <dbReference type="SAM" id="SignalP"/>
    </source>
</evidence>
<dbReference type="PANTHER" id="PTHR23104">
    <property type="entry name" value="MULTIPLE COAGULATION FACTOR DEFICIENCY PROTEIN 2 NEURAL STEM CELL DERIVED NEURONAL SURVIVAL PROTEIN"/>
    <property type="match status" value="1"/>
</dbReference>
<evidence type="ECO:0000256" key="1">
    <source>
        <dbReference type="ARBA" id="ARBA00022729"/>
    </source>
</evidence>
<dbReference type="Pfam" id="PF13499">
    <property type="entry name" value="EF-hand_7"/>
    <property type="match status" value="1"/>
</dbReference>